<dbReference type="Pfam" id="PF03713">
    <property type="entry name" value="DUF305"/>
    <property type="match status" value="1"/>
</dbReference>
<dbReference type="EMBL" id="RAQQ01000020">
    <property type="protein sequence ID" value="RKF24714.1"/>
    <property type="molecule type" value="Genomic_DNA"/>
</dbReference>
<feature type="domain" description="DUF305" evidence="3">
    <location>
        <begin position="78"/>
        <end position="197"/>
    </location>
</feature>
<evidence type="ECO:0000256" key="2">
    <source>
        <dbReference type="SAM" id="SignalP"/>
    </source>
</evidence>
<dbReference type="Gene3D" id="1.20.1260.10">
    <property type="match status" value="1"/>
</dbReference>
<dbReference type="OrthoDB" id="3538028at2"/>
<feature type="region of interest" description="Disordered" evidence="1">
    <location>
        <begin position="24"/>
        <end position="52"/>
    </location>
</feature>
<proteinExistence type="predicted"/>
<accession>A0A420EVG7</accession>
<feature type="chain" id="PRO_5019359541" evidence="2">
    <location>
        <begin position="24"/>
        <end position="209"/>
    </location>
</feature>
<protein>
    <submittedName>
        <fullName evidence="4">DUF305 domain-containing protein</fullName>
    </submittedName>
</protein>
<evidence type="ECO:0000259" key="3">
    <source>
        <dbReference type="Pfam" id="PF03713"/>
    </source>
</evidence>
<evidence type="ECO:0000256" key="1">
    <source>
        <dbReference type="SAM" id="MobiDB-lite"/>
    </source>
</evidence>
<gene>
    <name evidence="4" type="ORF">D7I43_24200</name>
</gene>
<keyword evidence="2" id="KW-0732">Signal</keyword>
<comment type="caution">
    <text evidence="4">The sequence shown here is derived from an EMBL/GenBank/DDBJ whole genome shotgun (WGS) entry which is preliminary data.</text>
</comment>
<dbReference type="InterPro" id="IPR005183">
    <property type="entry name" value="DUF305_CopM-like"/>
</dbReference>
<dbReference type="PROSITE" id="PS51257">
    <property type="entry name" value="PROKAR_LIPOPROTEIN"/>
    <property type="match status" value="1"/>
</dbReference>
<evidence type="ECO:0000313" key="4">
    <source>
        <dbReference type="EMBL" id="RKF24714.1"/>
    </source>
</evidence>
<evidence type="ECO:0000313" key="5">
    <source>
        <dbReference type="Proteomes" id="UP000285744"/>
    </source>
</evidence>
<organism evidence="4 5">
    <name type="scientific">Micromonospora globbae</name>
    <dbReference type="NCBI Taxonomy" id="1894969"/>
    <lineage>
        <taxon>Bacteria</taxon>
        <taxon>Bacillati</taxon>
        <taxon>Actinomycetota</taxon>
        <taxon>Actinomycetes</taxon>
        <taxon>Micromonosporales</taxon>
        <taxon>Micromonosporaceae</taxon>
        <taxon>Micromonospora</taxon>
    </lineage>
</organism>
<feature type="compositionally biased region" description="Low complexity" evidence="1">
    <location>
        <begin position="24"/>
        <end position="43"/>
    </location>
</feature>
<dbReference type="AlphaFoldDB" id="A0A420EVG7"/>
<name>A0A420EVG7_9ACTN</name>
<dbReference type="Proteomes" id="UP000285744">
    <property type="component" value="Unassembled WGS sequence"/>
</dbReference>
<dbReference type="RefSeq" id="WP_120330861.1">
    <property type="nucleotide sequence ID" value="NZ_RAQQ01000020.1"/>
</dbReference>
<dbReference type="InterPro" id="IPR012347">
    <property type="entry name" value="Ferritin-like"/>
</dbReference>
<feature type="signal peptide" evidence="2">
    <location>
        <begin position="1"/>
        <end position="23"/>
    </location>
</feature>
<sequence length="209" mass="21042">MRTTAASSALVAVTLLVSGCAHAGPAARPPTATTGNAASPAGTAGPGGTRGAPAFNGTDVAWLQLHVAMAERLLPALDLVPARTTDPAWRRLAAQVAATHRADLTRARGLLAGSGAPATNPHEGHDMPGMVTAEQLAELRSASVAALHRLLAQHLRAHLTQAVRVAAAEQRSGAHPAVTALAAAVVRNGTAALARLDRLDPPPASAGAR</sequence>
<reference evidence="4 5" key="1">
    <citation type="journal article" date="2018" name="Int. J. Syst. Evol. Microbiol.">
        <title>Micromonospora globbae sp. nov., an endophytic actinomycete isolated from roots of Globba winitii C. H. Wright.</title>
        <authorList>
            <person name="Kuncharoen N."/>
            <person name="Pittayakhajonwut P."/>
            <person name="Tanasupawat S."/>
        </authorList>
    </citation>
    <scope>NUCLEOTIDE SEQUENCE [LARGE SCALE GENOMIC DNA]</scope>
    <source>
        <strain evidence="4 5">WPS1-2</strain>
    </source>
</reference>